<name>A0A1M5LQ23_9FLAO</name>
<dbReference type="InterPro" id="IPR008969">
    <property type="entry name" value="CarboxyPept-like_regulatory"/>
</dbReference>
<keyword evidence="13" id="KW-1185">Reference proteome</keyword>
<dbReference type="EMBL" id="FQWB01000005">
    <property type="protein sequence ID" value="SHG67148.1"/>
    <property type="molecule type" value="Genomic_DNA"/>
</dbReference>
<evidence type="ECO:0000256" key="4">
    <source>
        <dbReference type="ARBA" id="ARBA00022692"/>
    </source>
</evidence>
<evidence type="ECO:0000256" key="8">
    <source>
        <dbReference type="PROSITE-ProRule" id="PRU01360"/>
    </source>
</evidence>
<feature type="domain" description="TonB-dependent receptor plug" evidence="11">
    <location>
        <begin position="125"/>
        <end position="231"/>
    </location>
</feature>
<keyword evidence="6 8" id="KW-0472">Membrane</keyword>
<dbReference type="RefSeq" id="WP_073371226.1">
    <property type="nucleotide sequence ID" value="NZ_FQWB01000005.1"/>
</dbReference>
<reference evidence="13" key="1">
    <citation type="submission" date="2016-11" db="EMBL/GenBank/DDBJ databases">
        <authorList>
            <person name="Varghese N."/>
            <person name="Submissions S."/>
        </authorList>
    </citation>
    <scope>NUCLEOTIDE SEQUENCE [LARGE SCALE GENOMIC DNA]</scope>
    <source>
        <strain evidence="13">DSM 19978</strain>
    </source>
</reference>
<dbReference type="InterPro" id="IPR037066">
    <property type="entry name" value="Plug_dom_sf"/>
</dbReference>
<evidence type="ECO:0000259" key="11">
    <source>
        <dbReference type="Pfam" id="PF07715"/>
    </source>
</evidence>
<dbReference type="Pfam" id="PF07715">
    <property type="entry name" value="Plug"/>
    <property type="match status" value="1"/>
</dbReference>
<dbReference type="NCBIfam" id="TIGR04056">
    <property type="entry name" value="OMP_RagA_SusC"/>
    <property type="match status" value="1"/>
</dbReference>
<keyword evidence="3 8" id="KW-1134">Transmembrane beta strand</keyword>
<dbReference type="Pfam" id="PF13715">
    <property type="entry name" value="CarbopepD_reg_2"/>
    <property type="match status" value="1"/>
</dbReference>
<evidence type="ECO:0000256" key="1">
    <source>
        <dbReference type="ARBA" id="ARBA00004571"/>
    </source>
</evidence>
<dbReference type="Gene3D" id="2.40.170.20">
    <property type="entry name" value="TonB-dependent receptor, beta-barrel domain"/>
    <property type="match status" value="1"/>
</dbReference>
<dbReference type="GO" id="GO:0009279">
    <property type="term" value="C:cell outer membrane"/>
    <property type="evidence" value="ECO:0007669"/>
    <property type="project" value="UniProtKB-SubCell"/>
</dbReference>
<evidence type="ECO:0000256" key="7">
    <source>
        <dbReference type="ARBA" id="ARBA00023237"/>
    </source>
</evidence>
<sequence>MNVFEKGKRVIFVIMLLLGVFMGNESYAQQGTTISGVVKDETGFPLPGVNIIEKGTKNGVGSNMDGKFTLKLTTDKAVLVFSYLGYENLSVSVAGKTVVNVSLKPNAESLDEVKIVSFGYGTVKKENLTGAVSSMSAKELSKIPVTNVAEAMAGRLAGVSVQTVDGAPGADIVIRVRGGGSLTQDNSPLYVVDGFVVDNLNDVPPGDIASIDVLKDAATTAIYGAQGANGVVIVTTKKPKAGKTTVTFNQYMQIGTLPKDRTYEVLSPYEFVTMQYEKAKMTGTTNVTSFEKYFGKYDDLELYKSKKPKDWQQEALGRDVISYYTNLSLSGGSETTKFIFSYTVNDDEGLMVGSGQKRNTINFKLNHDISKKLKVDMSARISNTVVDGAGSSGSSQMRIKNILTSRPTNGIADELEFDPNALEDDDQYEQFMLGMKSPAEIIAQDWKKRKMTSYVLNAGITWNILNNLTLKSALTTEKGYGENLRFYGPETGESKQAGNSLPLGVKIDAEGHSYRFVNTLNYDFKNLGKHDLGIMLGQEVRSKGGKNQSIRVEDFRSTITPEEMFANLSLGRVDNQSTTELTDENWFSIFARATYAYDDKYLFTATVRRDASSKFEGENNVAIFPALSAGWKITSEPFLKNSKVFNELKLRVGYGEVGNDRIPANSTKLLMEPSTVKGPGFGTNANNTYYSIIGTTLYNPDLIWETTLTRNIGLDFRLFNSVINGSLEFYRNTTTDLLFKSLAYKVTGFADQWKNIGATSNRGVELSFNANIIDKKDLTLGLTMNFGINKTKIDELDGTEIKLFQSNWASTDLMSADDYRLEIGKTVGMIYGYVNDGMYTVDDFTQTTPTSAWVLKADVPSNSGIIGAPVRPGSMKLKDLNGDGAISTDDRQVIGNAVPKAQGGFGLNTTYKAFDLSMFFNWSYGNDVYNTGKIDYNQLYRTSYGNMLNTMNSANRFTYIDADGTYTGVAGNVVTDLAQLGEMNQGKTLWSGSMSFGDARPVLTDWAIEDGSYIRLNNVTLGYTLPIKDFKKTIFSSARFYVTGTNLALWTKYSGYDPDVNSNRNDGVFSALTPGLDYSSYPRSRRFTFGMNLTF</sequence>
<comment type="similarity">
    <text evidence="8 9">Belongs to the TonB-dependent receptor family.</text>
</comment>
<evidence type="ECO:0000256" key="2">
    <source>
        <dbReference type="ARBA" id="ARBA00022448"/>
    </source>
</evidence>
<evidence type="ECO:0000259" key="10">
    <source>
        <dbReference type="Pfam" id="PF00593"/>
    </source>
</evidence>
<keyword evidence="2 8" id="KW-0813">Transport</keyword>
<evidence type="ECO:0000313" key="12">
    <source>
        <dbReference type="EMBL" id="SHG67148.1"/>
    </source>
</evidence>
<keyword evidence="5 9" id="KW-0798">TonB box</keyword>
<dbReference type="InterPro" id="IPR012910">
    <property type="entry name" value="Plug_dom"/>
</dbReference>
<proteinExistence type="inferred from homology"/>
<accession>A0A1M5LQ23</accession>
<feature type="domain" description="TonB-dependent receptor-like beta-barrel" evidence="10">
    <location>
        <begin position="453"/>
        <end position="966"/>
    </location>
</feature>
<dbReference type="InterPro" id="IPR000531">
    <property type="entry name" value="Beta-barrel_TonB"/>
</dbReference>
<evidence type="ECO:0000313" key="13">
    <source>
        <dbReference type="Proteomes" id="UP000184516"/>
    </source>
</evidence>
<keyword evidence="7 8" id="KW-0998">Cell outer membrane</keyword>
<organism evidence="12 13">
    <name type="scientific">Flavobacterium fluvii</name>
    <dbReference type="NCBI Taxonomy" id="468056"/>
    <lineage>
        <taxon>Bacteria</taxon>
        <taxon>Pseudomonadati</taxon>
        <taxon>Bacteroidota</taxon>
        <taxon>Flavobacteriia</taxon>
        <taxon>Flavobacteriales</taxon>
        <taxon>Flavobacteriaceae</taxon>
        <taxon>Flavobacterium</taxon>
    </lineage>
</organism>
<dbReference type="SUPFAM" id="SSF56935">
    <property type="entry name" value="Porins"/>
    <property type="match status" value="1"/>
</dbReference>
<evidence type="ECO:0000256" key="6">
    <source>
        <dbReference type="ARBA" id="ARBA00023136"/>
    </source>
</evidence>
<protein>
    <submittedName>
        <fullName evidence="12">TonB-linked outer membrane protein, SusC/RagA family</fullName>
    </submittedName>
</protein>
<dbReference type="NCBIfam" id="TIGR04057">
    <property type="entry name" value="SusC_RagA_signa"/>
    <property type="match status" value="1"/>
</dbReference>
<dbReference type="InterPro" id="IPR039426">
    <property type="entry name" value="TonB-dep_rcpt-like"/>
</dbReference>
<dbReference type="PROSITE" id="PS52016">
    <property type="entry name" value="TONB_DEPENDENT_REC_3"/>
    <property type="match status" value="1"/>
</dbReference>
<dbReference type="Pfam" id="PF00593">
    <property type="entry name" value="TonB_dep_Rec_b-barrel"/>
    <property type="match status" value="1"/>
</dbReference>
<dbReference type="Proteomes" id="UP000184516">
    <property type="component" value="Unassembled WGS sequence"/>
</dbReference>
<dbReference type="InterPro" id="IPR036942">
    <property type="entry name" value="Beta-barrel_TonB_sf"/>
</dbReference>
<comment type="subcellular location">
    <subcellularLocation>
        <location evidence="1 8">Cell outer membrane</location>
        <topology evidence="1 8">Multi-pass membrane protein</topology>
    </subcellularLocation>
</comment>
<dbReference type="AlphaFoldDB" id="A0A1M5LQ23"/>
<dbReference type="InterPro" id="IPR023997">
    <property type="entry name" value="TonB-dep_OMP_SusC/RagA_CS"/>
</dbReference>
<evidence type="ECO:0000256" key="9">
    <source>
        <dbReference type="RuleBase" id="RU003357"/>
    </source>
</evidence>
<dbReference type="SUPFAM" id="SSF49464">
    <property type="entry name" value="Carboxypeptidase regulatory domain-like"/>
    <property type="match status" value="1"/>
</dbReference>
<dbReference type="OrthoDB" id="9768177at2"/>
<dbReference type="InterPro" id="IPR023996">
    <property type="entry name" value="TonB-dep_OMP_SusC/RagA"/>
</dbReference>
<evidence type="ECO:0000256" key="5">
    <source>
        <dbReference type="ARBA" id="ARBA00023077"/>
    </source>
</evidence>
<gene>
    <name evidence="12" type="ORF">SAMN05443549_105294</name>
</gene>
<dbReference type="Gene3D" id="2.170.130.10">
    <property type="entry name" value="TonB-dependent receptor, plug domain"/>
    <property type="match status" value="1"/>
</dbReference>
<keyword evidence="4 8" id="KW-0812">Transmembrane</keyword>
<evidence type="ECO:0000256" key="3">
    <source>
        <dbReference type="ARBA" id="ARBA00022452"/>
    </source>
</evidence>
<dbReference type="STRING" id="468056.SAMN05443549_105294"/>
<dbReference type="Gene3D" id="2.60.40.1120">
    <property type="entry name" value="Carboxypeptidase-like, regulatory domain"/>
    <property type="match status" value="1"/>
</dbReference>